<keyword evidence="2" id="KW-0732">Signal</keyword>
<dbReference type="SUPFAM" id="SSF49899">
    <property type="entry name" value="Concanavalin A-like lectins/glucanases"/>
    <property type="match status" value="1"/>
</dbReference>
<dbReference type="EMBL" id="JACHVB010000035">
    <property type="protein sequence ID" value="MBC2595248.1"/>
    <property type="molecule type" value="Genomic_DNA"/>
</dbReference>
<feature type="chain" id="PRO_5032345348" evidence="2">
    <location>
        <begin position="42"/>
        <end position="294"/>
    </location>
</feature>
<evidence type="ECO:0000313" key="4">
    <source>
        <dbReference type="Proteomes" id="UP000546464"/>
    </source>
</evidence>
<dbReference type="Gene3D" id="2.60.120.200">
    <property type="match status" value="1"/>
</dbReference>
<evidence type="ECO:0000256" key="2">
    <source>
        <dbReference type="SAM" id="SignalP"/>
    </source>
</evidence>
<dbReference type="Pfam" id="PF13385">
    <property type="entry name" value="Laminin_G_3"/>
    <property type="match status" value="1"/>
</dbReference>
<comment type="caution">
    <text evidence="3">The sequence shown here is derived from an EMBL/GenBank/DDBJ whole genome shotgun (WGS) entry which is preliminary data.</text>
</comment>
<accession>A0A842HGX6</accession>
<reference evidence="3 4" key="1">
    <citation type="submission" date="2020-07" db="EMBL/GenBank/DDBJ databases">
        <authorList>
            <person name="Feng X."/>
        </authorList>
    </citation>
    <scope>NUCLEOTIDE SEQUENCE [LARGE SCALE GENOMIC DNA]</scope>
    <source>
        <strain evidence="3 4">JCM31066</strain>
    </source>
</reference>
<dbReference type="Proteomes" id="UP000546464">
    <property type="component" value="Unassembled WGS sequence"/>
</dbReference>
<dbReference type="AlphaFoldDB" id="A0A842HGX6"/>
<dbReference type="InterPro" id="IPR013320">
    <property type="entry name" value="ConA-like_dom_sf"/>
</dbReference>
<organism evidence="3 4">
    <name type="scientific">Ruficoccus amylovorans</name>
    <dbReference type="NCBI Taxonomy" id="1804625"/>
    <lineage>
        <taxon>Bacteria</taxon>
        <taxon>Pseudomonadati</taxon>
        <taxon>Verrucomicrobiota</taxon>
        <taxon>Opitutia</taxon>
        <taxon>Puniceicoccales</taxon>
        <taxon>Cerasicoccaceae</taxon>
        <taxon>Ruficoccus</taxon>
    </lineage>
</organism>
<sequence length="294" mass="31372">MRPEKTSTFPSPLKTLVRPVHMLAAACSLAAPLSLPSLAQAAPTAKPAVQYHFNESSGDYDSTGSLRLPLSPQGTNQQHGAPGSGVSGQPKDRAWDSSANTTQGVGDTANNSGLKSGDTTALYDKDLEAFTLCFWYKTEQSLSSDAATRFVMYADRPTAPVGEGFVLRSYKGALELRLGAKDTDGQDAEVIALSDKFKKGTGLNQTDQWVFVAVTWDGTSIMYYIGTDASPIIYGGGAHFKGTVKPTDAPLVIGNTAHFNRGLDGFVDNFRFYDAALPAPLLEGLRKQDLQGPN</sequence>
<feature type="region of interest" description="Disordered" evidence="1">
    <location>
        <begin position="60"/>
        <end position="117"/>
    </location>
</feature>
<evidence type="ECO:0000256" key="1">
    <source>
        <dbReference type="SAM" id="MobiDB-lite"/>
    </source>
</evidence>
<keyword evidence="4" id="KW-1185">Reference proteome</keyword>
<name>A0A842HGX6_9BACT</name>
<evidence type="ECO:0000313" key="3">
    <source>
        <dbReference type="EMBL" id="MBC2595248.1"/>
    </source>
</evidence>
<gene>
    <name evidence="3" type="ORF">H5P28_13350</name>
</gene>
<dbReference type="RefSeq" id="WP_185676204.1">
    <property type="nucleotide sequence ID" value="NZ_JACHVB010000035.1"/>
</dbReference>
<proteinExistence type="predicted"/>
<feature type="signal peptide" evidence="2">
    <location>
        <begin position="1"/>
        <end position="41"/>
    </location>
</feature>
<feature type="compositionally biased region" description="Polar residues" evidence="1">
    <location>
        <begin position="97"/>
        <end position="117"/>
    </location>
</feature>
<protein>
    <submittedName>
        <fullName evidence="3">LamG domain-containing protein</fullName>
    </submittedName>
</protein>